<dbReference type="Proteomes" id="UP000095192">
    <property type="component" value="Unassembled WGS sequence"/>
</dbReference>
<evidence type="ECO:0000256" key="1">
    <source>
        <dbReference type="SAM" id="MobiDB-lite"/>
    </source>
</evidence>
<organism evidence="2 3">
    <name type="scientific">Cyclospora cayetanensis</name>
    <dbReference type="NCBI Taxonomy" id="88456"/>
    <lineage>
        <taxon>Eukaryota</taxon>
        <taxon>Sar</taxon>
        <taxon>Alveolata</taxon>
        <taxon>Apicomplexa</taxon>
        <taxon>Conoidasida</taxon>
        <taxon>Coccidia</taxon>
        <taxon>Eucoccidiorida</taxon>
        <taxon>Eimeriorina</taxon>
        <taxon>Eimeriidae</taxon>
        <taxon>Cyclospora</taxon>
    </lineage>
</organism>
<evidence type="ECO:0000313" key="3">
    <source>
        <dbReference type="Proteomes" id="UP000095192"/>
    </source>
</evidence>
<feature type="compositionally biased region" description="Low complexity" evidence="1">
    <location>
        <begin position="162"/>
        <end position="172"/>
    </location>
</feature>
<gene>
    <name evidence="2" type="ORF">cyc_08092</name>
</gene>
<dbReference type="EMBL" id="JROU02001385">
    <property type="protein sequence ID" value="OEH76638.1"/>
    <property type="molecule type" value="Genomic_DNA"/>
</dbReference>
<feature type="compositionally biased region" description="Polar residues" evidence="1">
    <location>
        <begin position="187"/>
        <end position="209"/>
    </location>
</feature>
<dbReference type="AlphaFoldDB" id="A0A1D3CZM6"/>
<dbReference type="VEuPathDB" id="ToxoDB:cyc_08092"/>
<feature type="region of interest" description="Disordered" evidence="1">
    <location>
        <begin position="46"/>
        <end position="70"/>
    </location>
</feature>
<comment type="caution">
    <text evidence="2">The sequence shown here is derived from an EMBL/GenBank/DDBJ whole genome shotgun (WGS) entry which is preliminary data.</text>
</comment>
<feature type="region of interest" description="Disordered" evidence="1">
    <location>
        <begin position="131"/>
        <end position="150"/>
    </location>
</feature>
<evidence type="ECO:0000313" key="2">
    <source>
        <dbReference type="EMBL" id="OEH76638.1"/>
    </source>
</evidence>
<dbReference type="VEuPathDB" id="ToxoDB:LOC34623906"/>
<feature type="compositionally biased region" description="Low complexity" evidence="1">
    <location>
        <begin position="46"/>
        <end position="64"/>
    </location>
</feature>
<feature type="region of interest" description="Disordered" evidence="1">
    <location>
        <begin position="160"/>
        <end position="209"/>
    </location>
</feature>
<dbReference type="InParanoid" id="A0A1D3CZM6"/>
<name>A0A1D3CZM6_9EIME</name>
<sequence>MMIEVSGATPVDCAVAAVVAAVSDASEPVRRLRVALRVPETTVLLSEPEAAAGSDGGSAESGTTGELGGKDSRLVPFAAVHAATRGACYVELSSLAAAGEGSSLRMRELGGSQQQDLHDVVAVLSSVSTNASNCSSDSKESSCSPSTSSSCHNAGGLGGNKCSSSCFSSCSSPGLDATARQDGLPETDSSALQPSLLLVQQQKGQLDRR</sequence>
<reference evidence="2 3" key="1">
    <citation type="journal article" date="2016" name="BMC Genomics">
        <title>Comparative genomics reveals Cyclospora cayetanensis possesses coccidia-like metabolism and invasion components but unique surface antigens.</title>
        <authorList>
            <person name="Liu S."/>
            <person name="Wang L."/>
            <person name="Zheng H."/>
            <person name="Xu Z."/>
            <person name="Roellig D.M."/>
            <person name="Li N."/>
            <person name="Frace M.A."/>
            <person name="Tang K."/>
            <person name="Arrowood M.J."/>
            <person name="Moss D.M."/>
            <person name="Zhang L."/>
            <person name="Feng Y."/>
            <person name="Xiao L."/>
        </authorList>
    </citation>
    <scope>NUCLEOTIDE SEQUENCE [LARGE SCALE GENOMIC DNA]</scope>
    <source>
        <strain evidence="2 3">CHN_HEN01</strain>
    </source>
</reference>
<accession>A0A1D3CZM6</accession>
<proteinExistence type="predicted"/>
<protein>
    <submittedName>
        <fullName evidence="2">Ubiquitin carboxyl-terminal</fullName>
    </submittedName>
</protein>
<keyword evidence="3" id="KW-1185">Reference proteome</keyword>